<comment type="caution">
    <text evidence="1">The sequence shown here is derived from an EMBL/GenBank/DDBJ whole genome shotgun (WGS) entry which is preliminary data.</text>
</comment>
<accession>A0A7C4Y6G2</accession>
<evidence type="ECO:0000313" key="1">
    <source>
        <dbReference type="EMBL" id="HGW92183.1"/>
    </source>
</evidence>
<dbReference type="AlphaFoldDB" id="A0A7C4Y6G2"/>
<gene>
    <name evidence="1" type="ORF">ENV67_06565</name>
</gene>
<sequence length="711" mass="79180">MRKLLFVAVLFVMIVWAAQPLLMLSPEDGGKSNYRTLGSHRINNLPPRYDFKSFLKNSKDISTANWEVQYHNYDFYYYMPRPVGDTQATRFHPPTECSLVAFTVIHYNTTTGQVGQPYYLFVADQRMDVDYDTLVVVYPPESPWGTKFPGYENILSYAKDNGVWDTIQTAIYIPYDGSKSHDFFCGYTPGTNNFAILSTNYVPCSSPGESHSWRFRNAYGYYYNYYFSDNTKLEFGISAYIRALRNLPPKLDIDFLPNTYNTGNVVLYAVGTDFGVPTESTGIAQAFVEYDINGTPGTPIQMSLVVGDSSYGVWSCYLPPANPGDNVTYRGIAIDYQGLSDTTEWWTYTIKAGTSDHFLYVKGNGDAIFDDYIENNWACDVWDIAVDGAPDGSVFDFYTPTKGPGKPVVVWKGWGETPLSYRTYGSGVGHTGDTAYIAQIIDAGGSFWLEDQDGLYGCDNETWHDYGQHNAVTNSFVHRYFGIVTATDDGTWAGQRNYALYGDETDPVIGEMFTGTIGLQTTAGSIMHGSMAGDTAGSREWAGSFDAYESYVVPEMSAEDGTVMALRNENAPSGTGTGKAIFHIVGSSWLTDPNDPIHTYDQVASDSLQDLYLHWLTGIKEQRPDVKVIEISNPRIRGQEVLMNVTIPYRANLKVLVHDISGRVLGKAFDGEAVGLRTISYNTSRINSGTYFLSVYVNGELKGARKFILVK</sequence>
<dbReference type="EMBL" id="DTHG01000083">
    <property type="protein sequence ID" value="HGW92183.1"/>
    <property type="molecule type" value="Genomic_DNA"/>
</dbReference>
<protein>
    <submittedName>
        <fullName evidence="1">Uncharacterized protein</fullName>
    </submittedName>
</protein>
<name>A0A7C4Y6G2_UNCW3</name>
<proteinExistence type="predicted"/>
<organism evidence="1">
    <name type="scientific">candidate division WOR-3 bacterium</name>
    <dbReference type="NCBI Taxonomy" id="2052148"/>
    <lineage>
        <taxon>Bacteria</taxon>
        <taxon>Bacteria division WOR-3</taxon>
    </lineage>
</organism>
<reference evidence="1" key="1">
    <citation type="journal article" date="2020" name="mSystems">
        <title>Genome- and Community-Level Interaction Insights into Carbon Utilization and Element Cycling Functions of Hydrothermarchaeota in Hydrothermal Sediment.</title>
        <authorList>
            <person name="Zhou Z."/>
            <person name="Liu Y."/>
            <person name="Xu W."/>
            <person name="Pan J."/>
            <person name="Luo Z.H."/>
            <person name="Li M."/>
        </authorList>
    </citation>
    <scope>NUCLEOTIDE SEQUENCE [LARGE SCALE GENOMIC DNA]</scope>
    <source>
        <strain evidence="1">SpSt-780</strain>
    </source>
</reference>